<dbReference type="GO" id="GO:0090729">
    <property type="term" value="F:toxin activity"/>
    <property type="evidence" value="ECO:0007669"/>
    <property type="project" value="UniProtKB-KW"/>
</dbReference>
<reference evidence="5" key="1">
    <citation type="submission" date="2010-04" db="EMBL/GenBank/DDBJ databases">
        <title>Comparative analysis of salivary gland transcriptomics with respect to vectors of cutaneous and visceral leishmaniases.</title>
        <authorList>
            <person name="Rohousova I."/>
            <person name="Subrahmanyam S."/>
            <person name="Volfova V."/>
            <person name="Mu J."/>
            <person name="Volf P."/>
            <person name="Valenzuela J.G."/>
            <person name="Jochim R.C."/>
        </authorList>
    </citation>
    <scope>NUCLEOTIDE SEQUENCE</scope>
    <source>
        <tissue evidence="5">Salivary gland</tissue>
    </source>
</reference>
<evidence type="ECO:0000256" key="4">
    <source>
        <dbReference type="SAM" id="SignalP"/>
    </source>
</evidence>
<dbReference type="Gene3D" id="1.10.238.20">
    <property type="entry name" value="Pheromone/general odorant binding protein domain"/>
    <property type="match status" value="1"/>
</dbReference>
<comment type="subcellular location">
    <subcellularLocation>
        <location evidence="1">Secreted</location>
    </subcellularLocation>
</comment>
<proteinExistence type="evidence at transcript level"/>
<evidence type="ECO:0000256" key="2">
    <source>
        <dbReference type="ARBA" id="ARBA00022525"/>
    </source>
</evidence>
<feature type="signal peptide" evidence="4">
    <location>
        <begin position="1"/>
        <end position="20"/>
    </location>
</feature>
<keyword evidence="3" id="KW-0800">Toxin</keyword>
<dbReference type="GO" id="GO:0005549">
    <property type="term" value="F:odorant binding"/>
    <property type="evidence" value="ECO:0007669"/>
    <property type="project" value="InterPro"/>
</dbReference>
<dbReference type="SUPFAM" id="SSF47565">
    <property type="entry name" value="Insect pheromone/odorant-binding proteins"/>
    <property type="match status" value="1"/>
</dbReference>
<dbReference type="GO" id="GO:0005576">
    <property type="term" value="C:extracellular region"/>
    <property type="evidence" value="ECO:0007669"/>
    <property type="project" value="UniProtKB-SubCell"/>
</dbReference>
<keyword evidence="2" id="KW-0964">Secreted</keyword>
<evidence type="ECO:0000313" key="5">
    <source>
        <dbReference type="EMBL" id="ADJ54084.1"/>
    </source>
</evidence>
<evidence type="ECO:0000256" key="1">
    <source>
        <dbReference type="ARBA" id="ARBA00004613"/>
    </source>
</evidence>
<dbReference type="InterPro" id="IPR036728">
    <property type="entry name" value="PBP_GOBP_sf"/>
</dbReference>
<name>F6JYE3_9DIPT</name>
<keyword evidence="4" id="KW-0732">Signal</keyword>
<dbReference type="AlphaFoldDB" id="F6JYE3"/>
<organism evidence="5">
    <name type="scientific">Phlebotomus tobbi</name>
    <dbReference type="NCBI Taxonomy" id="33402"/>
    <lineage>
        <taxon>Eukaryota</taxon>
        <taxon>Metazoa</taxon>
        <taxon>Ecdysozoa</taxon>
        <taxon>Arthropoda</taxon>
        <taxon>Hexapoda</taxon>
        <taxon>Insecta</taxon>
        <taxon>Pterygota</taxon>
        <taxon>Neoptera</taxon>
        <taxon>Endopterygota</taxon>
        <taxon>Diptera</taxon>
        <taxon>Nematocera</taxon>
        <taxon>Psychodoidea</taxon>
        <taxon>Psychodidae</taxon>
        <taxon>Phlebotomus</taxon>
        <taxon>Larroussius</taxon>
    </lineage>
</organism>
<sequence length="142" mass="17086">MKQLPVILLALVFLVAKCRSEKSEFKCRRDFKTEDKNCFLPCTFKIYHFIDNKFRIERKNIENYKKFLTDYKTLKPHVGDNDLEKHLLDCWDKFQKSTEPSSTRTEKCEKVNNFERCVIDKNILDYPIYFNALKKINFITNV</sequence>
<feature type="chain" id="PRO_5003342707" evidence="4">
    <location>
        <begin position="21"/>
        <end position="142"/>
    </location>
</feature>
<accession>F6JYE3</accession>
<evidence type="ECO:0000256" key="3">
    <source>
        <dbReference type="ARBA" id="ARBA00022656"/>
    </source>
</evidence>
<protein>
    <submittedName>
        <fullName evidence="5">14.9 kDa salivary PpSP15-like protein</fullName>
    </submittedName>
</protein>
<dbReference type="EMBL" id="HM164139">
    <property type="protein sequence ID" value="ADJ54084.1"/>
    <property type="molecule type" value="mRNA"/>
</dbReference>